<dbReference type="PANTHER" id="PTHR30005">
    <property type="entry name" value="EXOPOLYPHOSPHATASE"/>
    <property type="match status" value="1"/>
</dbReference>
<dbReference type="InterPro" id="IPR043129">
    <property type="entry name" value="ATPase_NBD"/>
</dbReference>
<reference evidence="2" key="1">
    <citation type="journal article" date="2020" name="Int. J. Syst. Evol. Microbiol.">
        <title>Aquipluma nitroreducens gen. nov. sp. nov., a novel facultatively anaerobic bacterium isolated from a freshwater lake.</title>
        <authorList>
            <person name="Watanabe M."/>
            <person name="Kojima H."/>
            <person name="Fukui M."/>
        </authorList>
    </citation>
    <scope>NUCLEOTIDE SEQUENCE</scope>
    <source>
        <strain evidence="2">MeG22</strain>
    </source>
</reference>
<dbReference type="Proteomes" id="UP001193389">
    <property type="component" value="Chromosome"/>
</dbReference>
<dbReference type="AlphaFoldDB" id="A0A5K7SER5"/>
<organism evidence="2 3">
    <name type="scientific">Aquipluma nitroreducens</name>
    <dbReference type="NCBI Taxonomy" id="2010828"/>
    <lineage>
        <taxon>Bacteria</taxon>
        <taxon>Pseudomonadati</taxon>
        <taxon>Bacteroidota</taxon>
        <taxon>Bacteroidia</taxon>
        <taxon>Marinilabiliales</taxon>
        <taxon>Prolixibacteraceae</taxon>
        <taxon>Aquipluma</taxon>
    </lineage>
</organism>
<dbReference type="EMBL" id="AP018694">
    <property type="protein sequence ID" value="BBE19969.1"/>
    <property type="molecule type" value="Genomic_DNA"/>
</dbReference>
<sequence>MKRQIAVIDLGTNTCNLLIAEYQDKSYQILYQGKEVVKLGKNGIDKNRLTEDGLERAILAIRKHLERISQFSVSEVVIIATSAIRDATNQDWFQQQIKANTGLDLQIISGEKEAQLIFDGVKLAFDEIEDHSLILDIGGGSNEFILTRNNEPIWKQSFPLGMARIIEQIPPSNPITPEEIEQINDWFDSRLEPLWQQLNNIQIPLLIGCSGAFDTLADLIDQTNPGTKTRIKQEIATDDFTRVYETLIKSTTAERTEMKGMESIRIEMIVPSVLFIKLVIDRLNIKKIYQTDYALREGILYDRIFN</sequence>
<feature type="domain" description="Ppx/GppA phosphatase N-terminal" evidence="1">
    <location>
        <begin position="19"/>
        <end position="303"/>
    </location>
</feature>
<evidence type="ECO:0000313" key="3">
    <source>
        <dbReference type="Proteomes" id="UP001193389"/>
    </source>
</evidence>
<dbReference type="PANTHER" id="PTHR30005:SF0">
    <property type="entry name" value="RETROGRADE REGULATION PROTEIN 2"/>
    <property type="match status" value="1"/>
</dbReference>
<evidence type="ECO:0000259" key="1">
    <source>
        <dbReference type="Pfam" id="PF02541"/>
    </source>
</evidence>
<gene>
    <name evidence="2" type="ORF">AQPE_4160</name>
</gene>
<dbReference type="Pfam" id="PF02541">
    <property type="entry name" value="Ppx-GppA"/>
    <property type="match status" value="1"/>
</dbReference>
<dbReference type="GO" id="GO:0016462">
    <property type="term" value="F:pyrophosphatase activity"/>
    <property type="evidence" value="ECO:0007669"/>
    <property type="project" value="TreeGrafter"/>
</dbReference>
<dbReference type="InterPro" id="IPR003695">
    <property type="entry name" value="Ppx_GppA_N"/>
</dbReference>
<name>A0A5K7SER5_9BACT</name>
<dbReference type="RefSeq" id="WP_318348173.1">
    <property type="nucleotide sequence ID" value="NZ_AP018694.1"/>
</dbReference>
<dbReference type="CDD" id="cd24055">
    <property type="entry name" value="ASKHA_NBD_ChPPX-like"/>
    <property type="match status" value="1"/>
</dbReference>
<dbReference type="KEGG" id="anf:AQPE_4160"/>
<proteinExistence type="predicted"/>
<dbReference type="SUPFAM" id="SSF53067">
    <property type="entry name" value="Actin-like ATPase domain"/>
    <property type="match status" value="2"/>
</dbReference>
<dbReference type="InterPro" id="IPR050273">
    <property type="entry name" value="GppA/Ppx_hydrolase"/>
</dbReference>
<keyword evidence="3" id="KW-1185">Reference proteome</keyword>
<dbReference type="Gene3D" id="3.30.420.40">
    <property type="match status" value="1"/>
</dbReference>
<protein>
    <submittedName>
        <fullName evidence="2">Exopolyphosphatase</fullName>
    </submittedName>
</protein>
<accession>A0A5K7SER5</accession>
<evidence type="ECO:0000313" key="2">
    <source>
        <dbReference type="EMBL" id="BBE19969.1"/>
    </source>
</evidence>
<dbReference type="Gene3D" id="3.30.420.150">
    <property type="entry name" value="Exopolyphosphatase. Domain 2"/>
    <property type="match status" value="1"/>
</dbReference>